<protein>
    <submittedName>
        <fullName evidence="2">Uncharacterized protein</fullName>
    </submittedName>
</protein>
<organism evidence="2 3">
    <name type="scientific">Linnemannia exigua</name>
    <dbReference type="NCBI Taxonomy" id="604196"/>
    <lineage>
        <taxon>Eukaryota</taxon>
        <taxon>Fungi</taxon>
        <taxon>Fungi incertae sedis</taxon>
        <taxon>Mucoromycota</taxon>
        <taxon>Mortierellomycotina</taxon>
        <taxon>Mortierellomycetes</taxon>
        <taxon>Mortierellales</taxon>
        <taxon>Mortierellaceae</taxon>
        <taxon>Linnemannia</taxon>
    </lineage>
</organism>
<feature type="region of interest" description="Disordered" evidence="1">
    <location>
        <begin position="42"/>
        <end position="66"/>
    </location>
</feature>
<evidence type="ECO:0000256" key="1">
    <source>
        <dbReference type="SAM" id="MobiDB-lite"/>
    </source>
</evidence>
<accession>A0AAD4CZI6</accession>
<feature type="compositionally biased region" description="Polar residues" evidence="1">
    <location>
        <begin position="47"/>
        <end position="57"/>
    </location>
</feature>
<sequence length="66" mass="7992">MGWDKQPAYTFDFEQFVDCFDENDHFTKRVFEFLVKETAQRYRSAHPQAQHSNQPRTTIHHYLGQD</sequence>
<dbReference type="EMBL" id="JAAAIL010004669">
    <property type="protein sequence ID" value="KAG0247457.1"/>
    <property type="molecule type" value="Genomic_DNA"/>
</dbReference>
<feature type="non-terminal residue" evidence="2">
    <location>
        <position position="66"/>
    </location>
</feature>
<comment type="caution">
    <text evidence="2">The sequence shown here is derived from an EMBL/GenBank/DDBJ whole genome shotgun (WGS) entry which is preliminary data.</text>
</comment>
<evidence type="ECO:0000313" key="3">
    <source>
        <dbReference type="Proteomes" id="UP001194580"/>
    </source>
</evidence>
<proteinExistence type="predicted"/>
<dbReference type="Proteomes" id="UP001194580">
    <property type="component" value="Unassembled WGS sequence"/>
</dbReference>
<name>A0AAD4CZI6_9FUNG</name>
<reference evidence="2" key="1">
    <citation type="journal article" date="2020" name="Fungal Divers.">
        <title>Resolving the Mortierellaceae phylogeny through synthesis of multi-gene phylogenetics and phylogenomics.</title>
        <authorList>
            <person name="Vandepol N."/>
            <person name="Liber J."/>
            <person name="Desiro A."/>
            <person name="Na H."/>
            <person name="Kennedy M."/>
            <person name="Barry K."/>
            <person name="Grigoriev I.V."/>
            <person name="Miller A.N."/>
            <person name="O'Donnell K."/>
            <person name="Stajich J.E."/>
            <person name="Bonito G."/>
        </authorList>
    </citation>
    <scope>NUCLEOTIDE SEQUENCE</scope>
    <source>
        <strain evidence="2">NRRL 28262</strain>
    </source>
</reference>
<evidence type="ECO:0000313" key="2">
    <source>
        <dbReference type="EMBL" id="KAG0247457.1"/>
    </source>
</evidence>
<keyword evidence="3" id="KW-1185">Reference proteome</keyword>
<gene>
    <name evidence="2" type="ORF">BGZ95_008657</name>
</gene>
<dbReference type="AlphaFoldDB" id="A0AAD4CZI6"/>